<dbReference type="AlphaFoldDB" id="A0A068U8Z6"/>
<dbReference type="GO" id="GO:0006508">
    <property type="term" value="P:proteolysis"/>
    <property type="evidence" value="ECO:0007669"/>
    <property type="project" value="InterPro"/>
</dbReference>
<dbReference type="OMA" id="INITRMH"/>
<dbReference type="SUPFAM" id="SSF52743">
    <property type="entry name" value="Subtilisin-like"/>
    <property type="match status" value="1"/>
</dbReference>
<dbReference type="Pfam" id="PF17766">
    <property type="entry name" value="fn3_6"/>
    <property type="match status" value="1"/>
</dbReference>
<sequence length="232" mass="25699">MIAFEGTFVGLKEAPAIAFCSSRGPSLTSPRNLKPDIIDLGVSILAAWPSSVDNITKGSLHPDCLPAAVKSSIVTSADFLNHDGSLILDERMLPADLFAIGAGHVNPARAADPGLVYDIHPDNYVQYLCGLNYTDDHIMFITQARITCTYKRTVTNVDKAYSVYNSLITSIPGIDIRVYPTVLRFIRMNQKMTYQISFKRTDRFKNATYMQGPITWSSNQHSVRSPILIKLI</sequence>
<reference evidence="5" key="1">
    <citation type="journal article" date="2014" name="Science">
        <title>The coffee genome provides insight into the convergent evolution of caffeine biosynthesis.</title>
        <authorList>
            <person name="Denoeud F."/>
            <person name="Carretero-Paulet L."/>
            <person name="Dereeper A."/>
            <person name="Droc G."/>
            <person name="Guyot R."/>
            <person name="Pietrella M."/>
            <person name="Zheng C."/>
            <person name="Alberti A."/>
            <person name="Anthony F."/>
            <person name="Aprea G."/>
            <person name="Aury J.M."/>
            <person name="Bento P."/>
            <person name="Bernard M."/>
            <person name="Bocs S."/>
            <person name="Campa C."/>
            <person name="Cenci A."/>
            <person name="Combes M.C."/>
            <person name="Crouzillat D."/>
            <person name="Da Silva C."/>
            <person name="Daddiego L."/>
            <person name="De Bellis F."/>
            <person name="Dussert S."/>
            <person name="Garsmeur O."/>
            <person name="Gayraud T."/>
            <person name="Guignon V."/>
            <person name="Jahn K."/>
            <person name="Jamilloux V."/>
            <person name="Joet T."/>
            <person name="Labadie K."/>
            <person name="Lan T."/>
            <person name="Leclercq J."/>
            <person name="Lepelley M."/>
            <person name="Leroy T."/>
            <person name="Li L.T."/>
            <person name="Librado P."/>
            <person name="Lopez L."/>
            <person name="Munoz A."/>
            <person name="Noel B."/>
            <person name="Pallavicini A."/>
            <person name="Perrotta G."/>
            <person name="Poncet V."/>
            <person name="Pot D."/>
            <person name="Priyono X."/>
            <person name="Rigoreau M."/>
            <person name="Rouard M."/>
            <person name="Rozas J."/>
            <person name="Tranchant-Dubreuil C."/>
            <person name="VanBuren R."/>
            <person name="Zhang Q."/>
            <person name="Andrade A.C."/>
            <person name="Argout X."/>
            <person name="Bertrand B."/>
            <person name="de Kochko A."/>
            <person name="Graziosi G."/>
            <person name="Henry R.J."/>
            <person name="Jayarama X."/>
            <person name="Ming R."/>
            <person name="Nagai C."/>
            <person name="Rounsley S."/>
            <person name="Sankoff D."/>
            <person name="Giuliano G."/>
            <person name="Albert V.A."/>
            <person name="Wincker P."/>
            <person name="Lashermes P."/>
        </authorList>
    </citation>
    <scope>NUCLEOTIDE SEQUENCE [LARGE SCALE GENOMIC DNA]</scope>
    <source>
        <strain evidence="5">cv. DH200-94</strain>
    </source>
</reference>
<name>A0A068U8Z6_COFCA</name>
<dbReference type="Gramene" id="CDP04727">
    <property type="protein sequence ID" value="CDP04727"/>
    <property type="gene ID" value="GSCOC_T00018801001"/>
</dbReference>
<dbReference type="InParanoid" id="A0A068U8Z6"/>
<dbReference type="GO" id="GO:0004252">
    <property type="term" value="F:serine-type endopeptidase activity"/>
    <property type="evidence" value="ECO:0007669"/>
    <property type="project" value="InterPro"/>
</dbReference>
<dbReference type="Gene3D" id="2.60.40.2310">
    <property type="match status" value="1"/>
</dbReference>
<dbReference type="PhylomeDB" id="A0A068U8Z6"/>
<dbReference type="InterPro" id="IPR045051">
    <property type="entry name" value="SBT"/>
</dbReference>
<proteinExistence type="inferred from homology"/>
<gene>
    <name evidence="4" type="ORF">GSCOC_T00018801001</name>
</gene>
<dbReference type="InterPro" id="IPR041469">
    <property type="entry name" value="Subtilisin-like_FN3"/>
</dbReference>
<dbReference type="Gene3D" id="3.40.50.200">
    <property type="entry name" value="Peptidase S8/S53 domain"/>
    <property type="match status" value="2"/>
</dbReference>
<protein>
    <recommendedName>
        <fullName evidence="3">Subtilisin-like protease fibronectin type-III domain-containing protein</fullName>
    </recommendedName>
</protein>
<dbReference type="OrthoDB" id="206201at2759"/>
<dbReference type="EMBL" id="HG739097">
    <property type="protein sequence ID" value="CDP04727.1"/>
    <property type="molecule type" value="Genomic_DNA"/>
</dbReference>
<comment type="similarity">
    <text evidence="1">Belongs to the peptidase S8 family.</text>
</comment>
<keyword evidence="2" id="KW-0732">Signal</keyword>
<feature type="domain" description="Subtilisin-like protease fibronectin type-III" evidence="3">
    <location>
        <begin position="131"/>
        <end position="229"/>
    </location>
</feature>
<accession>A0A068U8Z6</accession>
<organism evidence="4 5">
    <name type="scientific">Coffea canephora</name>
    <name type="common">Robusta coffee</name>
    <dbReference type="NCBI Taxonomy" id="49390"/>
    <lineage>
        <taxon>Eukaryota</taxon>
        <taxon>Viridiplantae</taxon>
        <taxon>Streptophyta</taxon>
        <taxon>Embryophyta</taxon>
        <taxon>Tracheophyta</taxon>
        <taxon>Spermatophyta</taxon>
        <taxon>Magnoliopsida</taxon>
        <taxon>eudicotyledons</taxon>
        <taxon>Gunneridae</taxon>
        <taxon>Pentapetalae</taxon>
        <taxon>asterids</taxon>
        <taxon>lamiids</taxon>
        <taxon>Gentianales</taxon>
        <taxon>Rubiaceae</taxon>
        <taxon>Ixoroideae</taxon>
        <taxon>Gardenieae complex</taxon>
        <taxon>Bertiereae - Coffeeae clade</taxon>
        <taxon>Coffeeae</taxon>
        <taxon>Coffea</taxon>
    </lineage>
</organism>
<evidence type="ECO:0000259" key="3">
    <source>
        <dbReference type="Pfam" id="PF17766"/>
    </source>
</evidence>
<dbReference type="InterPro" id="IPR036852">
    <property type="entry name" value="Peptidase_S8/S53_dom_sf"/>
</dbReference>
<dbReference type="PANTHER" id="PTHR10795">
    <property type="entry name" value="PROPROTEIN CONVERTASE SUBTILISIN/KEXIN"/>
    <property type="match status" value="1"/>
</dbReference>
<evidence type="ECO:0000256" key="2">
    <source>
        <dbReference type="ARBA" id="ARBA00022729"/>
    </source>
</evidence>
<dbReference type="STRING" id="49390.A0A068U8Z6"/>
<keyword evidence="5" id="KW-1185">Reference proteome</keyword>
<evidence type="ECO:0000313" key="4">
    <source>
        <dbReference type="EMBL" id="CDP04727.1"/>
    </source>
</evidence>
<evidence type="ECO:0000256" key="1">
    <source>
        <dbReference type="ARBA" id="ARBA00011073"/>
    </source>
</evidence>
<evidence type="ECO:0000313" key="5">
    <source>
        <dbReference type="Proteomes" id="UP000295252"/>
    </source>
</evidence>
<dbReference type="Proteomes" id="UP000295252">
    <property type="component" value="Chromosome IX"/>
</dbReference>